<dbReference type="EMBL" id="CM056801">
    <property type="protein sequence ID" value="KAJ8708747.1"/>
    <property type="molecule type" value="Genomic_DNA"/>
</dbReference>
<evidence type="ECO:0000313" key="2">
    <source>
        <dbReference type="Proteomes" id="UP001231649"/>
    </source>
</evidence>
<dbReference type="Proteomes" id="UP001231649">
    <property type="component" value="Chromosome 25"/>
</dbReference>
<sequence>MRSVVLFSYLLLGLTITVHGQSVIVSSPDPLFTPESVTTTTQAPIQTTPERDPNELPLGEECNEELCKLPNCRCSSTDIPGGLLPRNTPQFVTITFDDAVNVRNVMTYRSILYGRKNSNSCPAGATFYVSHEYTDYTLVNELYNQGYEIALNSISHRTPPDYWATASYDVIKEEIADQRIQISHFANISIESIKGVRLPFLQLAGNSSFQVMADYDLDYDSSWPTSAFREPGLWPYTLDYASIQDCMMPPCPTASIPKPWIQPLVSWTDLNGFPCAMADSCHFTPDLNDENAWYQFIVSNFERHYLGNRAPFGFHIHEWYLSSNPAVKAAFVRFMNLISNLPDVFMVNSSEVLDWVKNPIPVDEYKAKPCREWSRTICSSRPCGPLYGEHNWMIYYMSACTVCPRVYPWTGNHLGR</sequence>
<keyword evidence="2" id="KW-1185">Reference proteome</keyword>
<organism evidence="1 2">
    <name type="scientific">Mythimna loreyi</name>
    <dbReference type="NCBI Taxonomy" id="667449"/>
    <lineage>
        <taxon>Eukaryota</taxon>
        <taxon>Metazoa</taxon>
        <taxon>Ecdysozoa</taxon>
        <taxon>Arthropoda</taxon>
        <taxon>Hexapoda</taxon>
        <taxon>Insecta</taxon>
        <taxon>Pterygota</taxon>
        <taxon>Neoptera</taxon>
        <taxon>Endopterygota</taxon>
        <taxon>Lepidoptera</taxon>
        <taxon>Glossata</taxon>
        <taxon>Ditrysia</taxon>
        <taxon>Noctuoidea</taxon>
        <taxon>Noctuidae</taxon>
        <taxon>Noctuinae</taxon>
        <taxon>Hadenini</taxon>
        <taxon>Mythimna</taxon>
    </lineage>
</organism>
<name>A0ACC2Q886_9NEOP</name>
<comment type="caution">
    <text evidence="1">The sequence shown here is derived from an EMBL/GenBank/DDBJ whole genome shotgun (WGS) entry which is preliminary data.</text>
</comment>
<protein>
    <submittedName>
        <fullName evidence="1">Uncharacterized protein</fullName>
    </submittedName>
</protein>
<proteinExistence type="predicted"/>
<gene>
    <name evidence="1" type="ORF">PYW08_010129</name>
</gene>
<reference evidence="1" key="1">
    <citation type="submission" date="2023-03" db="EMBL/GenBank/DDBJ databases">
        <title>Chromosome-level genomes of two armyworms, Mythimna separata and Mythimna loreyi, provide insights into the biosynthesis and reception of sex pheromones.</title>
        <authorList>
            <person name="Zhao H."/>
        </authorList>
    </citation>
    <scope>NUCLEOTIDE SEQUENCE</scope>
    <source>
        <strain evidence="1">BeijingLab</strain>
    </source>
</reference>
<evidence type="ECO:0000313" key="1">
    <source>
        <dbReference type="EMBL" id="KAJ8708747.1"/>
    </source>
</evidence>
<accession>A0ACC2Q886</accession>